<accession>C4FDG3</accession>
<dbReference type="Proteomes" id="UP000006408">
    <property type="component" value="Unassembled WGS sequence"/>
</dbReference>
<reference evidence="1" key="1">
    <citation type="submission" date="2009-04" db="EMBL/GenBank/DDBJ databases">
        <authorList>
            <person name="Weinstock G."/>
            <person name="Sodergren E."/>
            <person name="Clifton S."/>
            <person name="Fulton L."/>
            <person name="Fulton B."/>
            <person name="Courtney L."/>
            <person name="Fronick C."/>
            <person name="Harrison M."/>
            <person name="Strong C."/>
            <person name="Farmer C."/>
            <person name="Delahaunty K."/>
            <person name="Markovic C."/>
            <person name="Hall O."/>
            <person name="Minx P."/>
            <person name="Tomlinson C."/>
            <person name="Mitreva M."/>
            <person name="Nelson J."/>
            <person name="Hou S."/>
            <person name="Wollam A."/>
            <person name="Pepin K.H."/>
            <person name="Johnson M."/>
            <person name="Bhonagiri V."/>
            <person name="Nash W.E."/>
            <person name="Warren W."/>
            <person name="Chinwalla A."/>
            <person name="Mardis E.R."/>
            <person name="Wilson R.K."/>
        </authorList>
    </citation>
    <scope>NUCLEOTIDE SEQUENCE [LARGE SCALE GENOMIC DNA]</scope>
    <source>
        <strain evidence="1">DSM 20098</strain>
    </source>
</reference>
<protein>
    <submittedName>
        <fullName evidence="1">Uncharacterized protein</fullName>
    </submittedName>
</protein>
<dbReference type="HOGENOM" id="CLU_3132792_0_0_11"/>
<dbReference type="EMBL" id="ABYS02000004">
    <property type="protein sequence ID" value="EEP20994.1"/>
    <property type="molecule type" value="Genomic_DNA"/>
</dbReference>
<evidence type="ECO:0000313" key="2">
    <source>
        <dbReference type="Proteomes" id="UP000006408"/>
    </source>
</evidence>
<keyword evidence="2" id="KW-1185">Reference proteome</keyword>
<dbReference type="AlphaFoldDB" id="C4FDG3"/>
<organism evidence="1 2">
    <name type="scientific">Bifidobacterium angulatum DSM 20098 = JCM 7096</name>
    <dbReference type="NCBI Taxonomy" id="518635"/>
    <lineage>
        <taxon>Bacteria</taxon>
        <taxon>Bacillati</taxon>
        <taxon>Actinomycetota</taxon>
        <taxon>Actinomycetes</taxon>
        <taxon>Bifidobacteriales</taxon>
        <taxon>Bifidobacteriaceae</taxon>
        <taxon>Bifidobacterium</taxon>
    </lineage>
</organism>
<gene>
    <name evidence="1" type="ORF">BIFANG_02347</name>
</gene>
<evidence type="ECO:0000313" key="1">
    <source>
        <dbReference type="EMBL" id="EEP20994.1"/>
    </source>
</evidence>
<comment type="caution">
    <text evidence="1">The sequence shown here is derived from an EMBL/GenBank/DDBJ whole genome shotgun (WGS) entry which is preliminary data.</text>
</comment>
<name>C4FDG3_9BIFI</name>
<sequence length="49" mass="5465">MEHGVSTHVGNDAKSVRKPRYDSVLRCPGRRCTVKQVRVHGLPRILIAA</sequence>
<proteinExistence type="predicted"/>